<keyword evidence="3" id="KW-0238">DNA-binding</keyword>
<evidence type="ECO:0000313" key="3">
    <source>
        <dbReference type="EMBL" id="SHJ34338.1"/>
    </source>
</evidence>
<feature type="domain" description="CSD" evidence="2">
    <location>
        <begin position="248"/>
        <end position="311"/>
    </location>
</feature>
<dbReference type="SUPFAM" id="SSF50249">
    <property type="entry name" value="Nucleic acid-binding proteins"/>
    <property type="match status" value="1"/>
</dbReference>
<proteinExistence type="predicted"/>
<dbReference type="Gene3D" id="2.40.50.140">
    <property type="entry name" value="Nucleic acid-binding proteins"/>
    <property type="match status" value="1"/>
</dbReference>
<dbReference type="OrthoDB" id="9794137at2"/>
<dbReference type="PANTHER" id="PTHR35458:SF8">
    <property type="entry name" value="SLR0650 PROTEIN"/>
    <property type="match status" value="1"/>
</dbReference>
<accession>A0A1M6IIV5</accession>
<name>A0A1M6IIV5_9BACT</name>
<dbReference type="GO" id="GO:0005829">
    <property type="term" value="C:cytosol"/>
    <property type="evidence" value="ECO:0007669"/>
    <property type="project" value="UniProtKB-ARBA"/>
</dbReference>
<dbReference type="InterPro" id="IPR012340">
    <property type="entry name" value="NA-bd_OB-fold"/>
</dbReference>
<dbReference type="Pfam" id="PF00313">
    <property type="entry name" value="CSD"/>
    <property type="match status" value="1"/>
</dbReference>
<feature type="compositionally biased region" description="Acidic residues" evidence="1">
    <location>
        <begin position="348"/>
        <end position="382"/>
    </location>
</feature>
<dbReference type="AlphaFoldDB" id="A0A1M6IIV5"/>
<evidence type="ECO:0000256" key="1">
    <source>
        <dbReference type="SAM" id="MobiDB-lite"/>
    </source>
</evidence>
<dbReference type="EMBL" id="FQZU01000006">
    <property type="protein sequence ID" value="SHJ34338.1"/>
    <property type="molecule type" value="Genomic_DNA"/>
</dbReference>
<dbReference type="CDD" id="cd04458">
    <property type="entry name" value="CSP_CDS"/>
    <property type="match status" value="1"/>
</dbReference>
<dbReference type="InterPro" id="IPR047140">
    <property type="entry name" value="LabA"/>
</dbReference>
<feature type="compositionally biased region" description="Polar residues" evidence="1">
    <location>
        <begin position="386"/>
        <end position="397"/>
    </location>
</feature>
<dbReference type="Gene3D" id="3.40.50.1010">
    <property type="entry name" value="5'-nuclease"/>
    <property type="match status" value="1"/>
</dbReference>
<organism evidence="3 4">
    <name type="scientific">Desulfatibacillum alkenivorans DSM 16219</name>
    <dbReference type="NCBI Taxonomy" id="1121393"/>
    <lineage>
        <taxon>Bacteria</taxon>
        <taxon>Pseudomonadati</taxon>
        <taxon>Thermodesulfobacteriota</taxon>
        <taxon>Desulfobacteria</taxon>
        <taxon>Desulfobacterales</taxon>
        <taxon>Desulfatibacillaceae</taxon>
        <taxon>Desulfatibacillum</taxon>
    </lineage>
</organism>
<feature type="region of interest" description="Disordered" evidence="1">
    <location>
        <begin position="335"/>
        <end position="397"/>
    </location>
</feature>
<dbReference type="PROSITE" id="PS51857">
    <property type="entry name" value="CSD_2"/>
    <property type="match status" value="1"/>
</dbReference>
<dbReference type="PANTHER" id="PTHR35458">
    <property type="entry name" value="SLR0755 PROTEIN"/>
    <property type="match status" value="1"/>
</dbReference>
<dbReference type="GO" id="GO:0003677">
    <property type="term" value="F:DNA binding"/>
    <property type="evidence" value="ECO:0007669"/>
    <property type="project" value="UniProtKB-KW"/>
</dbReference>
<keyword evidence="4" id="KW-1185">Reference proteome</keyword>
<protein>
    <submittedName>
        <fullName evidence="3">'Cold-shock' DNA-binding domain-containing protein</fullName>
    </submittedName>
</protein>
<dbReference type="Proteomes" id="UP000183994">
    <property type="component" value="Unassembled WGS sequence"/>
</dbReference>
<gene>
    <name evidence="3" type="ORF">SAMN02745216_01497</name>
</gene>
<reference evidence="4" key="1">
    <citation type="submission" date="2016-11" db="EMBL/GenBank/DDBJ databases">
        <authorList>
            <person name="Varghese N."/>
            <person name="Submissions S."/>
        </authorList>
    </citation>
    <scope>NUCLEOTIDE SEQUENCE [LARGE SCALE GENOMIC DNA]</scope>
    <source>
        <strain evidence="4">DSM 16219</strain>
    </source>
</reference>
<sequence>MLQAPETKLTRIGVFYDGNFFYHVSNYYKYVHPRRARLSVAGIHEFIKSQVAESEGVDPRYCQVVDAHYFRGRLGAQEAEQRQVLMSERVFDEILMREGIVTHYLPLGARGEKGIDVWLALEAFELTVLKHFNVVVLIAGDGDYVPLIRKINTLGTRIMVLGWDFEYTDNQNNKRRTVTSVNLLDQVTYPILMHTLIDDKTRRNDPVVHNLFVRPESGGNGGSSYSRSEFTADIPAADPWEKPPQAEKRRGTIQSLKDGYGFIRTDTPGKNMFFHRTNLLDVEFDDLCEYDEVEYIPGVNDRGECALDVTRVAAVGNSDRKPKIFDIEDELEEERQRQLEEAKAQGLDLDEEEDSYQDQDPTPDQDEIQEEDEDRQPTEEEEQRNFSHASSLSIWED</sequence>
<dbReference type="GO" id="GO:0004540">
    <property type="term" value="F:RNA nuclease activity"/>
    <property type="evidence" value="ECO:0007669"/>
    <property type="project" value="InterPro"/>
</dbReference>
<dbReference type="Pfam" id="PF01936">
    <property type="entry name" value="NYN"/>
    <property type="match status" value="1"/>
</dbReference>
<dbReference type="RefSeq" id="WP_073474542.1">
    <property type="nucleotide sequence ID" value="NZ_FQZU01000006.1"/>
</dbReference>
<dbReference type="InterPro" id="IPR002059">
    <property type="entry name" value="CSP_DNA-bd"/>
</dbReference>
<dbReference type="SMART" id="SM00357">
    <property type="entry name" value="CSP"/>
    <property type="match status" value="1"/>
</dbReference>
<evidence type="ECO:0000259" key="2">
    <source>
        <dbReference type="PROSITE" id="PS51857"/>
    </source>
</evidence>
<dbReference type="InterPro" id="IPR021139">
    <property type="entry name" value="NYN"/>
</dbReference>
<dbReference type="STRING" id="1121393.SAMN02745216_01497"/>
<dbReference type="InterPro" id="IPR011129">
    <property type="entry name" value="CSD"/>
</dbReference>
<evidence type="ECO:0000313" key="4">
    <source>
        <dbReference type="Proteomes" id="UP000183994"/>
    </source>
</evidence>